<dbReference type="Pfam" id="PF02321">
    <property type="entry name" value="OEP"/>
    <property type="match status" value="2"/>
</dbReference>
<evidence type="ECO:0000313" key="9">
    <source>
        <dbReference type="Proteomes" id="UP000027590"/>
    </source>
</evidence>
<comment type="caution">
    <text evidence="8">The sequence shown here is derived from an EMBL/GenBank/DDBJ whole genome shotgun (WGS) entry which is preliminary data.</text>
</comment>
<evidence type="ECO:0000313" key="8">
    <source>
        <dbReference type="EMBL" id="CDG33860.1"/>
    </source>
</evidence>
<proteinExistence type="inferred from homology"/>
<dbReference type="GO" id="GO:0015562">
    <property type="term" value="F:efflux transmembrane transporter activity"/>
    <property type="evidence" value="ECO:0007669"/>
    <property type="project" value="InterPro"/>
</dbReference>
<keyword evidence="5" id="KW-0812">Transmembrane</keyword>
<organism evidence="8 9">
    <name type="scientific">Parasaccharibacter apium</name>
    <dbReference type="NCBI Taxonomy" id="1510841"/>
    <lineage>
        <taxon>Bacteria</taxon>
        <taxon>Pseudomonadati</taxon>
        <taxon>Pseudomonadota</taxon>
        <taxon>Alphaproteobacteria</taxon>
        <taxon>Acetobacterales</taxon>
        <taxon>Acetobacteraceae</taxon>
        <taxon>Parasaccharibacter</taxon>
    </lineage>
</organism>
<keyword evidence="4" id="KW-1134">Transmembrane beta strand</keyword>
<name>A0A7U7J0S6_9PROT</name>
<dbReference type="GO" id="GO:0015288">
    <property type="term" value="F:porin activity"/>
    <property type="evidence" value="ECO:0007669"/>
    <property type="project" value="TreeGrafter"/>
</dbReference>
<dbReference type="Proteomes" id="UP000027590">
    <property type="component" value="Unassembled WGS sequence"/>
</dbReference>
<dbReference type="InterPro" id="IPR003423">
    <property type="entry name" value="OMP_efflux"/>
</dbReference>
<reference evidence="8 9" key="1">
    <citation type="journal article" date="2014" name="Genome Biol. Evol.">
        <title>Acetic acid bacteria genomes reveal functional traits for adaptation to life in insect guts.</title>
        <authorList>
            <person name="Chouaia B."/>
            <person name="Gaiarsa S."/>
            <person name="Crotti E."/>
            <person name="Comandatore F."/>
            <person name="Degli Esposti M."/>
            <person name="Ricci I."/>
            <person name="Alma A."/>
            <person name="Favia G."/>
            <person name="Bandi C."/>
            <person name="Daffonchio D."/>
        </authorList>
    </citation>
    <scope>NUCLEOTIDE SEQUENCE [LARGE SCALE GENOMIC DNA]</scope>
    <source>
        <strain evidence="9">AM169</strain>
    </source>
</reference>
<dbReference type="GO" id="GO:1990281">
    <property type="term" value="C:efflux pump complex"/>
    <property type="evidence" value="ECO:0007669"/>
    <property type="project" value="TreeGrafter"/>
</dbReference>
<dbReference type="GO" id="GO:0009279">
    <property type="term" value="C:cell outer membrane"/>
    <property type="evidence" value="ECO:0007669"/>
    <property type="project" value="UniProtKB-SubCell"/>
</dbReference>
<dbReference type="InterPro" id="IPR010130">
    <property type="entry name" value="T1SS_OMP_TolC"/>
</dbReference>
<reference evidence="8 9" key="2">
    <citation type="journal article" date="2014" name="PLoS ONE">
        <title>Evolution of mitochondria reconstructed from the energy metabolism of living bacteria.</title>
        <authorList>
            <person name="Degli Esposti M."/>
            <person name="Chouaia B."/>
            <person name="Comandatore F."/>
            <person name="Crotti E."/>
            <person name="Sassera D."/>
            <person name="Lievens P.M."/>
            <person name="Daffonchio D."/>
            <person name="Bandi C."/>
        </authorList>
    </citation>
    <scope>NUCLEOTIDE SEQUENCE [LARGE SCALE GENOMIC DNA]</scope>
    <source>
        <strain evidence="9">AM169</strain>
    </source>
</reference>
<evidence type="ECO:0000256" key="2">
    <source>
        <dbReference type="ARBA" id="ARBA00007613"/>
    </source>
</evidence>
<dbReference type="PANTHER" id="PTHR30026">
    <property type="entry name" value="OUTER MEMBRANE PROTEIN TOLC"/>
    <property type="match status" value="1"/>
</dbReference>
<keyword evidence="3" id="KW-0813">Transport</keyword>
<evidence type="ECO:0000256" key="5">
    <source>
        <dbReference type="ARBA" id="ARBA00022692"/>
    </source>
</evidence>
<evidence type="ECO:0000256" key="7">
    <source>
        <dbReference type="ARBA" id="ARBA00023237"/>
    </source>
</evidence>
<evidence type="ECO:0000256" key="3">
    <source>
        <dbReference type="ARBA" id="ARBA00022448"/>
    </source>
</evidence>
<protein>
    <submittedName>
        <fullName evidence="8">Type I secretion outer membrane protein, TolC</fullName>
    </submittedName>
</protein>
<dbReference type="PANTHER" id="PTHR30026:SF22">
    <property type="entry name" value="OUTER MEMBRANE EFFLUX PROTEIN"/>
    <property type="match status" value="1"/>
</dbReference>
<gene>
    <name evidence="8" type="ORF">SACS_1122</name>
</gene>
<comment type="subcellular location">
    <subcellularLocation>
        <location evidence="1">Cell outer membrane</location>
    </subcellularLocation>
</comment>
<sequence length="497" mass="54432">MKLPPHFFSKIRKSMKMGLGLCVGAGLLCQHGHAQTAVTNPNGNPEFVPHTLKDALALAYLTNPQLREARAQLRSVDEQMSAAEAGWRPTITANGSLTYYKGSSRYTQQTEINGQTVRLPNIQHYNSGGYNTTVSLTQPIYQGGKTVASIHMARNQIFAQRARLIETEQEVLYGAMNAYVRLVANLQLLQVSINNERALRAQLDAANRRFRLGELSRTDVAQAQGALATATAERHQTEGAVQAAQASYLQVVGVPAPPDLVPPQPLALPVRTEQEAVAEAVRNNPNVIAALFNEAQQKDNISLQMSAIMPKLSAGVAYQRSKDQGQDQSLQDNKYATLNLQIPLYQGGSEYAAVRQARQTAIAARNEVDVQRRSALEQTSESWQTYMSIKDTLRSHQIAVSSNMAALAGVERQALVGTATTLSVLQQQATLLQSQRALIQSVTSLVTSSYDIARAMGHLTAVDLKLNVPLYDEKAYYHAVKNRLWGVGDYQVNQPGR</sequence>
<evidence type="ECO:0000256" key="6">
    <source>
        <dbReference type="ARBA" id="ARBA00023136"/>
    </source>
</evidence>
<comment type="similarity">
    <text evidence="2">Belongs to the outer membrane factor (OMF) (TC 1.B.17) family.</text>
</comment>
<accession>A0A7U7J0S6</accession>
<evidence type="ECO:0000256" key="4">
    <source>
        <dbReference type="ARBA" id="ARBA00022452"/>
    </source>
</evidence>
<keyword evidence="6" id="KW-0472">Membrane</keyword>
<dbReference type="EMBL" id="CBLY010000006">
    <property type="protein sequence ID" value="CDG33860.1"/>
    <property type="molecule type" value="Genomic_DNA"/>
</dbReference>
<dbReference type="AlphaFoldDB" id="A0A7U7J0S6"/>
<dbReference type="InterPro" id="IPR051906">
    <property type="entry name" value="TolC-like"/>
</dbReference>
<dbReference type="SUPFAM" id="SSF56954">
    <property type="entry name" value="Outer membrane efflux proteins (OEP)"/>
    <property type="match status" value="1"/>
</dbReference>
<dbReference type="Gene3D" id="1.20.1600.10">
    <property type="entry name" value="Outer membrane efflux proteins (OEP)"/>
    <property type="match status" value="1"/>
</dbReference>
<evidence type="ECO:0000256" key="1">
    <source>
        <dbReference type="ARBA" id="ARBA00004442"/>
    </source>
</evidence>
<keyword evidence="7" id="KW-0998">Cell outer membrane</keyword>
<dbReference type="NCBIfam" id="TIGR01844">
    <property type="entry name" value="type_I_sec_TolC"/>
    <property type="match status" value="1"/>
</dbReference>